<organism evidence="4 5">
    <name type="scientific">Aliicoccus persicus</name>
    <dbReference type="NCBI Taxonomy" id="930138"/>
    <lineage>
        <taxon>Bacteria</taxon>
        <taxon>Bacillati</taxon>
        <taxon>Bacillota</taxon>
        <taxon>Bacilli</taxon>
        <taxon>Bacillales</taxon>
        <taxon>Staphylococcaceae</taxon>
        <taxon>Aliicoccus</taxon>
    </lineage>
</organism>
<evidence type="ECO:0000313" key="5">
    <source>
        <dbReference type="Proteomes" id="UP000243605"/>
    </source>
</evidence>
<dbReference type="InterPro" id="IPR036271">
    <property type="entry name" value="Tet_transcr_reg_TetR-rel_C_sf"/>
</dbReference>
<proteinExistence type="predicted"/>
<dbReference type="EMBL" id="FOIT01000006">
    <property type="protein sequence ID" value="SEW14398.1"/>
    <property type="molecule type" value="Genomic_DNA"/>
</dbReference>
<dbReference type="InterPro" id="IPR001647">
    <property type="entry name" value="HTH_TetR"/>
</dbReference>
<dbReference type="SUPFAM" id="SSF46689">
    <property type="entry name" value="Homeodomain-like"/>
    <property type="match status" value="1"/>
</dbReference>
<accession>A0A662Z6S8</accession>
<protein>
    <submittedName>
        <fullName evidence="4">Transcriptional regulator, TetR family</fullName>
    </submittedName>
</protein>
<dbReference type="OrthoDB" id="9812484at2"/>
<dbReference type="RefSeq" id="WP_091476040.1">
    <property type="nucleotide sequence ID" value="NZ_FOIT01000006.1"/>
</dbReference>
<gene>
    <name evidence="4" type="ORF">SAMN05192557_1799</name>
</gene>
<dbReference type="Pfam" id="PF00440">
    <property type="entry name" value="TetR_N"/>
    <property type="match status" value="1"/>
</dbReference>
<dbReference type="InterPro" id="IPR009057">
    <property type="entry name" value="Homeodomain-like_sf"/>
</dbReference>
<reference evidence="4 5" key="1">
    <citation type="submission" date="2016-10" db="EMBL/GenBank/DDBJ databases">
        <authorList>
            <person name="Varghese N."/>
            <person name="Submissions S."/>
        </authorList>
    </citation>
    <scope>NUCLEOTIDE SEQUENCE [LARGE SCALE GENOMIC DNA]</scope>
    <source>
        <strain evidence="4 5">IBRC-M10081</strain>
    </source>
</reference>
<name>A0A662Z6S8_9STAP</name>
<sequence length="180" mass="20699">MSKRTALLEAAYKVFSQKGYHAASIKDIANEAGITPGLTHYYFKNKEEILFYIQNNMQDTYHAKYSGDRPSMSSAFQEIKERVDIDPDWYRWRYEIFSLGIKSETIQSEASDVLERGRQSLEESIEAIGGNHKDNRALASVLLAAFDGLALQKLMDDDLDLNDSYKLLEKLCEHYINNRD</sequence>
<evidence type="ECO:0000256" key="1">
    <source>
        <dbReference type="ARBA" id="ARBA00023125"/>
    </source>
</evidence>
<dbReference type="Proteomes" id="UP000243605">
    <property type="component" value="Unassembled WGS sequence"/>
</dbReference>
<dbReference type="PANTHER" id="PTHR43479">
    <property type="entry name" value="ACREF/ENVCD OPERON REPRESSOR-RELATED"/>
    <property type="match status" value="1"/>
</dbReference>
<keyword evidence="5" id="KW-1185">Reference proteome</keyword>
<keyword evidence="1 2" id="KW-0238">DNA-binding</keyword>
<dbReference type="GO" id="GO:0003677">
    <property type="term" value="F:DNA binding"/>
    <property type="evidence" value="ECO:0007669"/>
    <property type="project" value="UniProtKB-UniRule"/>
</dbReference>
<dbReference type="InterPro" id="IPR050624">
    <property type="entry name" value="HTH-type_Tx_Regulator"/>
</dbReference>
<evidence type="ECO:0000313" key="4">
    <source>
        <dbReference type="EMBL" id="SEW14398.1"/>
    </source>
</evidence>
<dbReference type="PROSITE" id="PS50977">
    <property type="entry name" value="HTH_TETR_2"/>
    <property type="match status" value="1"/>
</dbReference>
<feature type="domain" description="HTH tetR-type" evidence="3">
    <location>
        <begin position="1"/>
        <end position="61"/>
    </location>
</feature>
<dbReference type="PRINTS" id="PR00455">
    <property type="entry name" value="HTHTETR"/>
</dbReference>
<dbReference type="SUPFAM" id="SSF48498">
    <property type="entry name" value="Tetracyclin repressor-like, C-terminal domain"/>
    <property type="match status" value="1"/>
</dbReference>
<evidence type="ECO:0000256" key="2">
    <source>
        <dbReference type="PROSITE-ProRule" id="PRU00335"/>
    </source>
</evidence>
<evidence type="ECO:0000259" key="3">
    <source>
        <dbReference type="PROSITE" id="PS50977"/>
    </source>
</evidence>
<dbReference type="Gene3D" id="1.10.357.10">
    <property type="entry name" value="Tetracycline Repressor, domain 2"/>
    <property type="match status" value="1"/>
</dbReference>
<dbReference type="AlphaFoldDB" id="A0A662Z6S8"/>
<dbReference type="PANTHER" id="PTHR43479:SF11">
    <property type="entry name" value="ACREF_ENVCD OPERON REPRESSOR-RELATED"/>
    <property type="match status" value="1"/>
</dbReference>
<feature type="DNA-binding region" description="H-T-H motif" evidence="2">
    <location>
        <begin position="24"/>
        <end position="43"/>
    </location>
</feature>